<dbReference type="PANTHER" id="PTHR32027:SF9">
    <property type="entry name" value="BLL3847 PROTEIN"/>
    <property type="match status" value="1"/>
</dbReference>
<protein>
    <submittedName>
        <fullName evidence="4">Cytosine deaminase</fullName>
        <ecNumber evidence="4">3.5.4.1</ecNumber>
    </submittedName>
</protein>
<dbReference type="KEGG" id="pdx:Psed_5383"/>
<evidence type="ECO:0000313" key="5">
    <source>
        <dbReference type="Proteomes" id="UP000007809"/>
    </source>
</evidence>
<dbReference type="SUPFAM" id="SSF51556">
    <property type="entry name" value="Metallo-dependent hydrolases"/>
    <property type="match status" value="1"/>
</dbReference>
<evidence type="ECO:0000256" key="1">
    <source>
        <dbReference type="ARBA" id="ARBA00022723"/>
    </source>
</evidence>
<dbReference type="Pfam" id="PF07969">
    <property type="entry name" value="Amidohydro_3"/>
    <property type="match status" value="1"/>
</dbReference>
<keyword evidence="5" id="KW-1185">Reference proteome</keyword>
<evidence type="ECO:0000256" key="2">
    <source>
        <dbReference type="ARBA" id="ARBA00022801"/>
    </source>
</evidence>
<accession>F4CW99</accession>
<dbReference type="InterPro" id="IPR052349">
    <property type="entry name" value="Metallo-hydrolase_Enzymes"/>
</dbReference>
<reference evidence="4 5" key="1">
    <citation type="journal article" date="2011" name="J. Bacteriol.">
        <title>Genome sequence of the 1,4-dioxane-degrading Pseudonocardia dioxanivorans strain CB1190.</title>
        <authorList>
            <person name="Sales C.M."/>
            <person name="Mahendra S."/>
            <person name="Grostern A."/>
            <person name="Parales R.E."/>
            <person name="Goodwin L.A."/>
            <person name="Woyke T."/>
            <person name="Nolan M."/>
            <person name="Lapidus A."/>
            <person name="Chertkov O."/>
            <person name="Ovchinnikova G."/>
            <person name="Sczyrba A."/>
            <person name="Alvarez-Cohen L."/>
        </authorList>
    </citation>
    <scope>NUCLEOTIDE SEQUENCE [LARGE SCALE GENOMIC DNA]</scope>
    <source>
        <strain evidence="5">ATCC 55486 / DSM 44775 / JCM 13855 / CB1190</strain>
    </source>
</reference>
<dbReference type="InterPro" id="IPR011059">
    <property type="entry name" value="Metal-dep_hydrolase_composite"/>
</dbReference>
<dbReference type="PANTHER" id="PTHR32027">
    <property type="entry name" value="CYTOSINE DEAMINASE"/>
    <property type="match status" value="1"/>
</dbReference>
<evidence type="ECO:0000313" key="4">
    <source>
        <dbReference type="EMBL" id="AEA27517.1"/>
    </source>
</evidence>
<evidence type="ECO:0000259" key="3">
    <source>
        <dbReference type="Pfam" id="PF07969"/>
    </source>
</evidence>
<dbReference type="SUPFAM" id="SSF51338">
    <property type="entry name" value="Composite domain of metallo-dependent hydrolases"/>
    <property type="match status" value="1"/>
</dbReference>
<name>F4CW99_PSEUX</name>
<dbReference type="HOGENOM" id="CLU_031758_0_1_11"/>
<dbReference type="Gene3D" id="2.30.40.10">
    <property type="entry name" value="Urease, subunit C, domain 1"/>
    <property type="match status" value="1"/>
</dbReference>
<dbReference type="FunFam" id="3.20.20.140:FF:000019">
    <property type="entry name" value="Cytosine deaminase"/>
    <property type="match status" value="1"/>
</dbReference>
<keyword evidence="2 4" id="KW-0378">Hydrolase</keyword>
<proteinExistence type="predicted"/>
<dbReference type="EMBL" id="CP002593">
    <property type="protein sequence ID" value="AEA27517.1"/>
    <property type="molecule type" value="Genomic_DNA"/>
</dbReference>
<gene>
    <name evidence="4" type="ordered locus">Psed_5383</name>
</gene>
<dbReference type="EC" id="3.5.4.1" evidence="4"/>
<dbReference type="GO" id="GO:0046872">
    <property type="term" value="F:metal ion binding"/>
    <property type="evidence" value="ECO:0007669"/>
    <property type="project" value="UniProtKB-KW"/>
</dbReference>
<keyword evidence="1" id="KW-0479">Metal-binding</keyword>
<dbReference type="CDD" id="cd01293">
    <property type="entry name" value="Bact_CD"/>
    <property type="match status" value="1"/>
</dbReference>
<dbReference type="InterPro" id="IPR013108">
    <property type="entry name" value="Amidohydro_3"/>
</dbReference>
<organism evidence="4 5">
    <name type="scientific">Pseudonocardia dioxanivorans (strain ATCC 55486 / DSM 44775 / JCM 13855 / CB1190)</name>
    <dbReference type="NCBI Taxonomy" id="675635"/>
    <lineage>
        <taxon>Bacteria</taxon>
        <taxon>Bacillati</taxon>
        <taxon>Actinomycetota</taxon>
        <taxon>Actinomycetes</taxon>
        <taxon>Pseudonocardiales</taxon>
        <taxon>Pseudonocardiaceae</taxon>
        <taxon>Pseudonocardia</taxon>
    </lineage>
</organism>
<dbReference type="eggNOG" id="COG0402">
    <property type="taxonomic scope" value="Bacteria"/>
</dbReference>
<dbReference type="AlphaFoldDB" id="F4CW99"/>
<dbReference type="Proteomes" id="UP000007809">
    <property type="component" value="Chromosome"/>
</dbReference>
<dbReference type="InterPro" id="IPR032466">
    <property type="entry name" value="Metal_Hydrolase"/>
</dbReference>
<dbReference type="STRING" id="675635.Psed_5383"/>
<feature type="domain" description="Amidohydrolase 3" evidence="3">
    <location>
        <begin position="95"/>
        <end position="397"/>
    </location>
</feature>
<dbReference type="GO" id="GO:0004131">
    <property type="term" value="F:cytosine deaminase activity"/>
    <property type="evidence" value="ECO:0007669"/>
    <property type="project" value="UniProtKB-EC"/>
</dbReference>
<dbReference type="Gene3D" id="3.20.20.140">
    <property type="entry name" value="Metal-dependent hydrolases"/>
    <property type="match status" value="1"/>
</dbReference>
<sequence length="427" mass="45475">MRRAKLDLVVRHARLSSVAQEVPGAIAGTDADLVDIGVSDGRIVRVDAGLPPGARELDAGGRLVLPGLVDTHLHLDKSRVADRCAQREGTLAEAIRETAVAKAAFTEEDIYERGRQTLEGCVLQGTTRVRTHVEVDPAVGLRGVDAITRLAADYAWAVDVQLCVFAQEGMTDSDETDRLVVTALERGVPVIGGAPYADVDPPGQLDRIFELARRYDVDIDLHLDFGDTPEGMQLEDVCARTVAQGWAGRVTVGHVTQLSLVDPGRYAALCELAVSAGVAMTVLPATDLFLMGRAVEHSKPRGLTSLTGMLERGGVCSLASNNILNAFTPFGDGSLVRMANLYANVAHVGTRDGLAMCLDMVTTRAARLLRADDYGIRPGAPADLVCLDATSDADAVARLAPAAWAVKDGHPTFRRELPVLTRPVAHA</sequence>